<keyword evidence="3" id="KW-1185">Reference proteome</keyword>
<feature type="non-terminal residue" evidence="2">
    <location>
        <position position="1"/>
    </location>
</feature>
<sequence>AEGARSESRRPPSEMFAAAQLADLEAIAASLGSSMTEQAEEASSQASAPAPPGAVLGGEVLPGIGFVAGRARRSFGG</sequence>
<accession>A0A812ZA47</accession>
<name>A0A812ZA47_9DINO</name>
<dbReference type="AlphaFoldDB" id="A0A812ZA47"/>
<protein>
    <submittedName>
        <fullName evidence="2">LgrC protein</fullName>
    </submittedName>
</protein>
<dbReference type="Proteomes" id="UP000601435">
    <property type="component" value="Unassembled WGS sequence"/>
</dbReference>
<gene>
    <name evidence="2" type="primary">lgrC</name>
    <name evidence="2" type="ORF">SNEC2469_LOCUS24367</name>
</gene>
<proteinExistence type="predicted"/>
<reference evidence="2" key="1">
    <citation type="submission" date="2021-02" db="EMBL/GenBank/DDBJ databases">
        <authorList>
            <person name="Dougan E. K."/>
            <person name="Rhodes N."/>
            <person name="Thang M."/>
            <person name="Chan C."/>
        </authorList>
    </citation>
    <scope>NUCLEOTIDE SEQUENCE</scope>
</reference>
<evidence type="ECO:0000256" key="1">
    <source>
        <dbReference type="SAM" id="MobiDB-lite"/>
    </source>
</evidence>
<comment type="caution">
    <text evidence="2">The sequence shown here is derived from an EMBL/GenBank/DDBJ whole genome shotgun (WGS) entry which is preliminary data.</text>
</comment>
<feature type="region of interest" description="Disordered" evidence="1">
    <location>
        <begin position="32"/>
        <end position="55"/>
    </location>
</feature>
<feature type="non-terminal residue" evidence="2">
    <location>
        <position position="77"/>
    </location>
</feature>
<organism evidence="2 3">
    <name type="scientific">Symbiodinium necroappetens</name>
    <dbReference type="NCBI Taxonomy" id="1628268"/>
    <lineage>
        <taxon>Eukaryota</taxon>
        <taxon>Sar</taxon>
        <taxon>Alveolata</taxon>
        <taxon>Dinophyceae</taxon>
        <taxon>Suessiales</taxon>
        <taxon>Symbiodiniaceae</taxon>
        <taxon>Symbiodinium</taxon>
    </lineage>
</organism>
<dbReference type="EMBL" id="CAJNJA010046760">
    <property type="protein sequence ID" value="CAE7819540.1"/>
    <property type="molecule type" value="Genomic_DNA"/>
</dbReference>
<evidence type="ECO:0000313" key="3">
    <source>
        <dbReference type="Proteomes" id="UP000601435"/>
    </source>
</evidence>
<evidence type="ECO:0000313" key="2">
    <source>
        <dbReference type="EMBL" id="CAE7819540.1"/>
    </source>
</evidence>